<sequence>MLFAILFFLLTSAMLYYLLFEDREEFIECIKYCFKPDIMSAFQGKFWEDRWVETKILLWLGISLLVGMLVYINFK</sequence>
<dbReference type="AlphaFoldDB" id="A0A220S078"/>
<protein>
    <submittedName>
        <fullName evidence="1">Uncharacterized protein</fullName>
    </submittedName>
</protein>
<evidence type="ECO:0000313" key="2">
    <source>
        <dbReference type="Proteomes" id="UP000198238"/>
    </source>
</evidence>
<organism evidence="1 2">
    <name type="scientific">Neisseria chenwenguii</name>
    <dbReference type="NCBI Taxonomy" id="1853278"/>
    <lineage>
        <taxon>Bacteria</taxon>
        <taxon>Pseudomonadati</taxon>
        <taxon>Pseudomonadota</taxon>
        <taxon>Betaproteobacteria</taxon>
        <taxon>Neisseriales</taxon>
        <taxon>Neisseriaceae</taxon>
        <taxon>Neisseria</taxon>
    </lineage>
</organism>
<evidence type="ECO:0000313" key="1">
    <source>
        <dbReference type="EMBL" id="ASK26802.1"/>
    </source>
</evidence>
<reference evidence="1 2" key="1">
    <citation type="submission" date="2017-06" db="EMBL/GenBank/DDBJ databases">
        <title>Neisseria chenwenguii sp. nov., isolated from the intestinal contents of Tibetan Plateau Pika in Yushu, Qinghai Province, China.</title>
        <authorList>
            <person name="Zhang G."/>
        </authorList>
    </citation>
    <scope>NUCLEOTIDE SEQUENCE [LARGE SCALE GENOMIC DNA]</scope>
    <source>
        <strain evidence="1 2">10023</strain>
    </source>
</reference>
<name>A0A220S078_9NEIS</name>
<accession>A0A220S078</accession>
<proteinExistence type="predicted"/>
<dbReference type="KEGG" id="nei:BG910_02760"/>
<dbReference type="Proteomes" id="UP000198238">
    <property type="component" value="Chromosome"/>
</dbReference>
<dbReference type="EMBL" id="CP022278">
    <property type="protein sequence ID" value="ASK26802.1"/>
    <property type="molecule type" value="Genomic_DNA"/>
</dbReference>
<keyword evidence="2" id="KW-1185">Reference proteome</keyword>
<gene>
    <name evidence="1" type="ORF">BG910_02760</name>
</gene>
<dbReference type="OrthoDB" id="6199156at2"/>